<evidence type="ECO:0000313" key="2">
    <source>
        <dbReference type="EMBL" id="RIA80236.1"/>
    </source>
</evidence>
<dbReference type="Proteomes" id="UP000265703">
    <property type="component" value="Unassembled WGS sequence"/>
</dbReference>
<comment type="caution">
    <text evidence="2">The sequence shown here is derived from an EMBL/GenBank/DDBJ whole genome shotgun (WGS) entry which is preliminary data.</text>
</comment>
<dbReference type="AlphaFoldDB" id="A0A397S695"/>
<proteinExistence type="predicted"/>
<reference evidence="2 3" key="1">
    <citation type="submission" date="2018-06" db="EMBL/GenBank/DDBJ databases">
        <title>Comparative genomics reveals the genomic features of Rhizophagus irregularis, R. cerebriforme, R. diaphanum and Gigaspora rosea, and their symbiotic lifestyle signature.</title>
        <authorList>
            <person name="Morin E."/>
            <person name="San Clemente H."/>
            <person name="Chen E.C.H."/>
            <person name="De La Providencia I."/>
            <person name="Hainaut M."/>
            <person name="Kuo A."/>
            <person name="Kohler A."/>
            <person name="Murat C."/>
            <person name="Tang N."/>
            <person name="Roy S."/>
            <person name="Loubradou J."/>
            <person name="Henrissat B."/>
            <person name="Grigoriev I.V."/>
            <person name="Corradi N."/>
            <person name="Roux C."/>
            <person name="Martin F.M."/>
        </authorList>
    </citation>
    <scope>NUCLEOTIDE SEQUENCE [LARGE SCALE GENOMIC DNA]</scope>
    <source>
        <strain evidence="2 3">DAOM 227022</strain>
    </source>
</reference>
<protein>
    <submittedName>
        <fullName evidence="2">Uncharacterized protein</fullName>
    </submittedName>
</protein>
<organism evidence="2 3">
    <name type="scientific">Glomus cerebriforme</name>
    <dbReference type="NCBI Taxonomy" id="658196"/>
    <lineage>
        <taxon>Eukaryota</taxon>
        <taxon>Fungi</taxon>
        <taxon>Fungi incertae sedis</taxon>
        <taxon>Mucoromycota</taxon>
        <taxon>Glomeromycotina</taxon>
        <taxon>Glomeromycetes</taxon>
        <taxon>Glomerales</taxon>
        <taxon>Glomeraceae</taxon>
        <taxon>Glomus</taxon>
    </lineage>
</organism>
<feature type="transmembrane region" description="Helical" evidence="1">
    <location>
        <begin position="39"/>
        <end position="62"/>
    </location>
</feature>
<dbReference type="EMBL" id="QKYT01001015">
    <property type="protein sequence ID" value="RIA80236.1"/>
    <property type="molecule type" value="Genomic_DNA"/>
</dbReference>
<keyword evidence="1" id="KW-0472">Membrane</keyword>
<keyword evidence="1" id="KW-1133">Transmembrane helix</keyword>
<feature type="transmembrane region" description="Helical" evidence="1">
    <location>
        <begin position="6"/>
        <end position="27"/>
    </location>
</feature>
<accession>A0A397S695</accession>
<name>A0A397S695_9GLOM</name>
<evidence type="ECO:0000256" key="1">
    <source>
        <dbReference type="SAM" id="Phobius"/>
    </source>
</evidence>
<sequence length="75" mass="8677">MPFIFFLYSLIIPLFLPISIISLFLLFHTCFLASIAISFINISIFLFITSLSSILYSLLLIIPHDIYILKIRSFC</sequence>
<keyword evidence="1" id="KW-0812">Transmembrane</keyword>
<evidence type="ECO:0000313" key="3">
    <source>
        <dbReference type="Proteomes" id="UP000265703"/>
    </source>
</evidence>
<keyword evidence="3" id="KW-1185">Reference proteome</keyword>
<gene>
    <name evidence="2" type="ORF">C1645_792968</name>
</gene>